<evidence type="ECO:0000256" key="1">
    <source>
        <dbReference type="SAM" id="Phobius"/>
    </source>
</evidence>
<name>A0A1H3KRQ9_9FIRM</name>
<keyword evidence="1" id="KW-0812">Transmembrane</keyword>
<protein>
    <submittedName>
        <fullName evidence="2">Uncharacterized protein</fullName>
    </submittedName>
</protein>
<evidence type="ECO:0000313" key="3">
    <source>
        <dbReference type="Proteomes" id="UP000183918"/>
    </source>
</evidence>
<feature type="transmembrane region" description="Helical" evidence="1">
    <location>
        <begin position="17"/>
        <end position="35"/>
    </location>
</feature>
<reference evidence="2 3" key="1">
    <citation type="submission" date="2016-10" db="EMBL/GenBank/DDBJ databases">
        <authorList>
            <person name="de Groot N.N."/>
        </authorList>
    </citation>
    <scope>NUCLEOTIDE SEQUENCE [LARGE SCALE GENOMIC DNA]</scope>
    <source>
        <strain evidence="2 3">DSM 14045</strain>
    </source>
</reference>
<keyword evidence="1" id="KW-1133">Transmembrane helix</keyword>
<accession>A0A1H3KRQ9</accession>
<feature type="transmembrane region" description="Helical" evidence="1">
    <location>
        <begin position="47"/>
        <end position="67"/>
    </location>
</feature>
<dbReference type="Proteomes" id="UP000183918">
    <property type="component" value="Unassembled WGS sequence"/>
</dbReference>
<dbReference type="AlphaFoldDB" id="A0A1H3KRQ9"/>
<feature type="transmembrane region" description="Helical" evidence="1">
    <location>
        <begin position="87"/>
        <end position="109"/>
    </location>
</feature>
<keyword evidence="1" id="KW-0472">Membrane</keyword>
<dbReference type="EMBL" id="FNPG01000021">
    <property type="protein sequence ID" value="SDY54354.1"/>
    <property type="molecule type" value="Genomic_DNA"/>
</dbReference>
<keyword evidence="3" id="KW-1185">Reference proteome</keyword>
<evidence type="ECO:0000313" key="2">
    <source>
        <dbReference type="EMBL" id="SDY54354.1"/>
    </source>
</evidence>
<organism evidence="2 3">
    <name type="scientific">Lachnobacterium bovis DSM 14045</name>
    <dbReference type="NCBI Taxonomy" id="1122142"/>
    <lineage>
        <taxon>Bacteria</taxon>
        <taxon>Bacillati</taxon>
        <taxon>Bacillota</taxon>
        <taxon>Clostridia</taxon>
        <taxon>Lachnospirales</taxon>
        <taxon>Lachnospiraceae</taxon>
        <taxon>Lachnobacterium</taxon>
    </lineage>
</organism>
<sequence>MKLISGFKILNKHKMQAFLKIILSGLLFSLFGSVLNSNNKQKKSRKSFYIVILMTIQIKTITLNVYIKKEKIPSIPLKVYRFLVNSLKSLIFHWRMGVLSPVMITLIIIKKQLAFPTIPLT</sequence>
<gene>
    <name evidence="2" type="ORF">SAMN02910414_01797</name>
</gene>
<proteinExistence type="predicted"/>